<dbReference type="Pfam" id="PF12833">
    <property type="entry name" value="HTH_18"/>
    <property type="match status" value="1"/>
</dbReference>
<dbReference type="PANTHER" id="PTHR40055">
    <property type="entry name" value="TRANSCRIPTIONAL REGULATOR YGIV-RELATED"/>
    <property type="match status" value="1"/>
</dbReference>
<dbReference type="Gene3D" id="1.10.10.60">
    <property type="entry name" value="Homeodomain-like"/>
    <property type="match status" value="2"/>
</dbReference>
<comment type="caution">
    <text evidence="5">The sequence shown here is derived from an EMBL/GenBank/DDBJ whole genome shotgun (WGS) entry which is preliminary data.</text>
</comment>
<evidence type="ECO:0000256" key="1">
    <source>
        <dbReference type="ARBA" id="ARBA00023015"/>
    </source>
</evidence>
<proteinExistence type="predicted"/>
<dbReference type="GO" id="GO:0003700">
    <property type="term" value="F:DNA-binding transcription factor activity"/>
    <property type="evidence" value="ECO:0007669"/>
    <property type="project" value="InterPro"/>
</dbReference>
<dbReference type="PROSITE" id="PS00041">
    <property type="entry name" value="HTH_ARAC_FAMILY_1"/>
    <property type="match status" value="1"/>
</dbReference>
<dbReference type="InterPro" id="IPR018060">
    <property type="entry name" value="HTH_AraC"/>
</dbReference>
<keyword evidence="1" id="KW-0805">Transcription regulation</keyword>
<feature type="domain" description="HTH araC/xylS-type" evidence="4">
    <location>
        <begin position="13"/>
        <end position="112"/>
    </location>
</feature>
<keyword evidence="2" id="KW-0238">DNA-binding</keyword>
<dbReference type="EMBL" id="SLWB01000008">
    <property type="protein sequence ID" value="TCN66741.1"/>
    <property type="molecule type" value="Genomic_DNA"/>
</dbReference>
<evidence type="ECO:0000259" key="4">
    <source>
        <dbReference type="PROSITE" id="PS01124"/>
    </source>
</evidence>
<dbReference type="PANTHER" id="PTHR40055:SF1">
    <property type="entry name" value="TRANSCRIPTIONAL REGULATOR YGIV-RELATED"/>
    <property type="match status" value="1"/>
</dbReference>
<dbReference type="OrthoDB" id="2569619at2"/>
<evidence type="ECO:0000313" key="6">
    <source>
        <dbReference type="Proteomes" id="UP000294830"/>
    </source>
</evidence>
<dbReference type="SUPFAM" id="SSF55136">
    <property type="entry name" value="Probable bacterial effector-binding domain"/>
    <property type="match status" value="1"/>
</dbReference>
<dbReference type="SMART" id="SM00871">
    <property type="entry name" value="AraC_E_bind"/>
    <property type="match status" value="1"/>
</dbReference>
<sequence length="314" mass="36700">MNRYQKEYIYRINRVIDFIEANIDKELTLEKLSEVANFSPFHFHRIFSAFTRETLNGFIKRKRIERAASILLSEPERPIAEIAYYCGYSSPSVFCRNFKDRFKVSAQEFRSGWNQNSKNGQLDSKNDKLDESSMAYVCDIETQTIWRNDMKNVIEIKEMPAMNVIYCRHKGEFNQIGTAYEKLFKWAGPRGLLNHPECKGITYYHDDPKVTAQENIRQSACITIFEDVKTGGEIGKMQIPGGRYAVGHFEVNEQEFQEAWDTMCRWVAQSGYQPADASPYELYHNNHEEHPEKKFIVDICIPVKVLLNRSKKEQ</sequence>
<dbReference type="SMART" id="SM00342">
    <property type="entry name" value="HTH_ARAC"/>
    <property type="match status" value="1"/>
</dbReference>
<dbReference type="InterPro" id="IPR050908">
    <property type="entry name" value="SmbC-like"/>
</dbReference>
<dbReference type="Gene3D" id="3.20.80.10">
    <property type="entry name" value="Regulatory factor, effector binding domain"/>
    <property type="match status" value="1"/>
</dbReference>
<dbReference type="InterPro" id="IPR018062">
    <property type="entry name" value="HTH_AraC-typ_CS"/>
</dbReference>
<organism evidence="5 6">
    <name type="scientific">Acetobacteroides hydrogenigenes</name>
    <dbReference type="NCBI Taxonomy" id="979970"/>
    <lineage>
        <taxon>Bacteria</taxon>
        <taxon>Pseudomonadati</taxon>
        <taxon>Bacteroidota</taxon>
        <taxon>Bacteroidia</taxon>
        <taxon>Bacteroidales</taxon>
        <taxon>Rikenellaceae</taxon>
        <taxon>Acetobacteroides</taxon>
    </lineage>
</organism>
<dbReference type="AlphaFoldDB" id="A0A4R2EEI4"/>
<evidence type="ECO:0000256" key="3">
    <source>
        <dbReference type="ARBA" id="ARBA00023163"/>
    </source>
</evidence>
<dbReference type="PROSITE" id="PS01124">
    <property type="entry name" value="HTH_ARAC_FAMILY_2"/>
    <property type="match status" value="1"/>
</dbReference>
<dbReference type="GO" id="GO:0043565">
    <property type="term" value="F:sequence-specific DNA binding"/>
    <property type="evidence" value="ECO:0007669"/>
    <property type="project" value="InterPro"/>
</dbReference>
<name>A0A4R2EEI4_9BACT</name>
<dbReference type="InterPro" id="IPR011256">
    <property type="entry name" value="Reg_factor_effector_dom_sf"/>
</dbReference>
<dbReference type="Pfam" id="PF06445">
    <property type="entry name" value="GyrI-like"/>
    <property type="match status" value="1"/>
</dbReference>
<dbReference type="RefSeq" id="WP_131839434.1">
    <property type="nucleotide sequence ID" value="NZ_SLWB01000008.1"/>
</dbReference>
<accession>A0A4R2EEI4</accession>
<dbReference type="InterPro" id="IPR010499">
    <property type="entry name" value="AraC_E-bd"/>
</dbReference>
<dbReference type="InterPro" id="IPR009057">
    <property type="entry name" value="Homeodomain-like_sf"/>
</dbReference>
<evidence type="ECO:0000313" key="5">
    <source>
        <dbReference type="EMBL" id="TCN66741.1"/>
    </source>
</evidence>
<keyword evidence="6" id="KW-1185">Reference proteome</keyword>
<gene>
    <name evidence="5" type="ORF">CLV25_10880</name>
</gene>
<dbReference type="InterPro" id="IPR029442">
    <property type="entry name" value="GyrI-like"/>
</dbReference>
<dbReference type="Proteomes" id="UP000294830">
    <property type="component" value="Unassembled WGS sequence"/>
</dbReference>
<reference evidence="5 6" key="1">
    <citation type="submission" date="2019-03" db="EMBL/GenBank/DDBJ databases">
        <title>Genomic Encyclopedia of Archaeal and Bacterial Type Strains, Phase II (KMG-II): from individual species to whole genera.</title>
        <authorList>
            <person name="Goeker M."/>
        </authorList>
    </citation>
    <scope>NUCLEOTIDE SEQUENCE [LARGE SCALE GENOMIC DNA]</scope>
    <source>
        <strain evidence="5 6">RL-C</strain>
    </source>
</reference>
<evidence type="ECO:0000256" key="2">
    <source>
        <dbReference type="ARBA" id="ARBA00023125"/>
    </source>
</evidence>
<keyword evidence="3" id="KW-0804">Transcription</keyword>
<dbReference type="SUPFAM" id="SSF46689">
    <property type="entry name" value="Homeodomain-like"/>
    <property type="match status" value="2"/>
</dbReference>
<protein>
    <submittedName>
        <fullName evidence="5">AraC family transcriptional regulator</fullName>
    </submittedName>
</protein>